<dbReference type="RefSeq" id="WP_103097496.1">
    <property type="nucleotide sequence ID" value="NZ_CP027768.1"/>
</dbReference>
<evidence type="ECO:0000256" key="1">
    <source>
        <dbReference type="SAM" id="MobiDB-lite"/>
    </source>
</evidence>
<evidence type="ECO:0000313" key="3">
    <source>
        <dbReference type="EMBL" id="AYW49704.1"/>
    </source>
</evidence>
<name>A0A3G5FH76_TETHA</name>
<dbReference type="Proteomes" id="UP000280475">
    <property type="component" value="Chromosome"/>
</dbReference>
<keyword evidence="2" id="KW-1133">Transmembrane helix</keyword>
<gene>
    <name evidence="3" type="ORF">C7H83_03995</name>
</gene>
<keyword evidence="2" id="KW-0812">Transmembrane</keyword>
<dbReference type="AlphaFoldDB" id="A0A3G5FH76"/>
<sequence length="164" mass="19367">MEVYRYKKQRFLIEQTVTNLFALVIIFLALYFIVNQMMPILMSLVLLVALYATVNNFILKVNSEVIVIGDDTISFEAYKKKDTYELSKLQSFKLKEFPSSKKIYVRLVDFDNKKRKYWVHANSFSGGKRLFKKLLDIEHEKHPQSLKARARDQSTINDHHKKSK</sequence>
<protein>
    <submittedName>
        <fullName evidence="3">Uncharacterized protein</fullName>
    </submittedName>
</protein>
<accession>A0A3G5FH76</accession>
<organism evidence="3 4">
    <name type="scientific">Tetragenococcus halophilus</name>
    <name type="common">Pediococcus halophilus</name>
    <dbReference type="NCBI Taxonomy" id="51669"/>
    <lineage>
        <taxon>Bacteria</taxon>
        <taxon>Bacillati</taxon>
        <taxon>Bacillota</taxon>
        <taxon>Bacilli</taxon>
        <taxon>Lactobacillales</taxon>
        <taxon>Enterococcaceae</taxon>
        <taxon>Tetragenococcus</taxon>
    </lineage>
</organism>
<proteinExistence type="predicted"/>
<feature type="region of interest" description="Disordered" evidence="1">
    <location>
        <begin position="142"/>
        <end position="164"/>
    </location>
</feature>
<reference evidence="3 4" key="1">
    <citation type="journal article" date="2012" name="Int. J. Syst. Evol. Microbiol.">
        <title>Characterization of Tetragenococcus strains from sugar thick juice reveals a novel species, Tetragenococcus osmophilus sp. nov., and divides Tetragenococcus halophilus into two subspecies, T. halophilus subsp. halophilus subsp. nov. and T. halophilus subsp. flandriensis subsp. nov.</title>
        <authorList>
            <person name="Juste A."/>
            <person name="Van Trappen S."/>
            <person name="Verreth C."/>
            <person name="Cleenwerck I."/>
            <person name="De Vos P."/>
            <person name="Lievens B."/>
            <person name="Willems K.A."/>
        </authorList>
    </citation>
    <scope>NUCLEOTIDE SEQUENCE [LARGE SCALE GENOMIC DNA]</scope>
    <source>
        <strain evidence="3 4">LMG 26042</strain>
    </source>
</reference>
<feature type="transmembrane region" description="Helical" evidence="2">
    <location>
        <begin position="40"/>
        <end position="59"/>
    </location>
</feature>
<evidence type="ECO:0000313" key="4">
    <source>
        <dbReference type="Proteomes" id="UP000280475"/>
    </source>
</evidence>
<dbReference type="EMBL" id="CP027768">
    <property type="protein sequence ID" value="AYW49704.1"/>
    <property type="molecule type" value="Genomic_DNA"/>
</dbReference>
<keyword evidence="2" id="KW-0472">Membrane</keyword>
<feature type="transmembrane region" description="Helical" evidence="2">
    <location>
        <begin position="12"/>
        <end position="34"/>
    </location>
</feature>
<evidence type="ECO:0000256" key="2">
    <source>
        <dbReference type="SAM" id="Phobius"/>
    </source>
</evidence>